<dbReference type="OrthoDB" id="5651600at2"/>
<dbReference type="RefSeq" id="WP_028385562.1">
    <property type="nucleotide sequence ID" value="NZ_CAAAHN010000002.1"/>
</dbReference>
<evidence type="ECO:0000313" key="1">
    <source>
        <dbReference type="EMBL" id="KTC97237.1"/>
    </source>
</evidence>
<dbReference type="EMBL" id="LNYC01000072">
    <property type="protein sequence ID" value="KTC97237.1"/>
    <property type="molecule type" value="Genomic_DNA"/>
</dbReference>
<reference evidence="1 2" key="1">
    <citation type="submission" date="2015-11" db="EMBL/GenBank/DDBJ databases">
        <title>Genomic analysis of 38 Legionella species identifies large and diverse effector repertoires.</title>
        <authorList>
            <person name="Burstein D."/>
            <person name="Amaro F."/>
            <person name="Zusman T."/>
            <person name="Lifshitz Z."/>
            <person name="Cohen O."/>
            <person name="Gilbert J.A."/>
            <person name="Pupko T."/>
            <person name="Shuman H.A."/>
            <person name="Segal G."/>
        </authorList>
    </citation>
    <scope>NUCLEOTIDE SEQUENCE [LARGE SCALE GENOMIC DNA]</scope>
    <source>
        <strain evidence="1 2">ATCC 49504</strain>
    </source>
</reference>
<organism evidence="1 2">
    <name type="scientific">Legionella geestiana</name>
    <dbReference type="NCBI Taxonomy" id="45065"/>
    <lineage>
        <taxon>Bacteria</taxon>
        <taxon>Pseudomonadati</taxon>
        <taxon>Pseudomonadota</taxon>
        <taxon>Gammaproteobacteria</taxon>
        <taxon>Legionellales</taxon>
        <taxon>Legionellaceae</taxon>
        <taxon>Legionella</taxon>
    </lineage>
</organism>
<comment type="caution">
    <text evidence="1">The sequence shown here is derived from an EMBL/GenBank/DDBJ whole genome shotgun (WGS) entry which is preliminary data.</text>
</comment>
<dbReference type="Proteomes" id="UP000054785">
    <property type="component" value="Unassembled WGS sequence"/>
</dbReference>
<protein>
    <submittedName>
        <fullName evidence="1">Uncharacterized protein</fullName>
    </submittedName>
</protein>
<accession>A0A0W0TPQ5</accession>
<name>A0A0W0TPQ5_9GAMM</name>
<dbReference type="PATRIC" id="fig|45065.4.peg.2060"/>
<dbReference type="AlphaFoldDB" id="A0A0W0TPQ5"/>
<sequence length="558" mass="63308">MSKAFNSFEDVQACLNGYRLADITLTLADSNISEFVTPETMAQVLEVLPANRINAFFSKVIPDFRLSKEALFSLLRPLPLEKKWQFFCSFAPRLEEGITWENIGFLRAMMPRYQHYLRDLGHYRSFSITSAEEARNLLQFFICERLPTLPRGAYSKLIHGGNEEIVQTCLSSPQNVAELVQSGTDTRAKNAAAQFLADVLPHNYFNNLFQDDTQFDHFLRLLNHLDNQNKWRIARQLLQPNCLPLLNDTQRRQVAACLSVNGCSNVSRETVAALYNNGLLTAEQFFNFCLTLSRESCRLHSMDALPDNLTNYENDYIFIGSHYPLTLYYIHPGGVPTEVKIHDIYSLEKNIRRIRGDGTLTAYQISNLITSNGGHTPPDDIDQIIVTLCPEKLTALFNHANEWLNRVRPSREAMKRYQRYQERLYAIVFAAGEIIHTFTPRNSKDPAFCCLFICCSPLMLMAYLVALAVAIIGLIPALIGLCLEIKKTQAEQAFIDSCGLNDPEVSADVMDARYLNSQLFWRAERTQRYCGSISSESRAARSSDASSTDEQSLTIPCH</sequence>
<keyword evidence="2" id="KW-1185">Reference proteome</keyword>
<gene>
    <name evidence="1" type="ORF">Lgee_1898</name>
</gene>
<proteinExistence type="predicted"/>
<evidence type="ECO:0000313" key="2">
    <source>
        <dbReference type="Proteomes" id="UP000054785"/>
    </source>
</evidence>